<evidence type="ECO:0000313" key="1">
    <source>
        <dbReference type="EMBL" id="UOF91057.1"/>
    </source>
</evidence>
<reference evidence="1" key="1">
    <citation type="submission" date="2021-12" db="EMBL/GenBank/DDBJ databases">
        <title>Alicyclobacillaceae gen. nov., sp. nov., isolated from chalcocite enrichment system.</title>
        <authorList>
            <person name="Jiang Z."/>
        </authorList>
    </citation>
    <scope>NUCLEOTIDE SEQUENCE</scope>
    <source>
        <strain evidence="1">MYW30-H2</strain>
    </source>
</reference>
<dbReference type="EMBL" id="CP089291">
    <property type="protein sequence ID" value="UOF91057.1"/>
    <property type="molecule type" value="Genomic_DNA"/>
</dbReference>
<accession>A0ABY4CNN0</accession>
<dbReference type="Proteomes" id="UP000830167">
    <property type="component" value="Chromosome"/>
</dbReference>
<keyword evidence="2" id="KW-1185">Reference proteome</keyword>
<name>A0ABY4CNN0_9BACL</name>
<organism evidence="1 2">
    <name type="scientific">Fodinisporobacter ferrooxydans</name>
    <dbReference type="NCBI Taxonomy" id="2901836"/>
    <lineage>
        <taxon>Bacteria</taxon>
        <taxon>Bacillati</taxon>
        <taxon>Bacillota</taxon>
        <taxon>Bacilli</taxon>
        <taxon>Bacillales</taxon>
        <taxon>Alicyclobacillaceae</taxon>
        <taxon>Fodinisporobacter</taxon>
    </lineage>
</organism>
<gene>
    <name evidence="1" type="ORF">LSG31_01900</name>
</gene>
<evidence type="ECO:0000313" key="2">
    <source>
        <dbReference type="Proteomes" id="UP000830167"/>
    </source>
</evidence>
<proteinExistence type="predicted"/>
<protein>
    <submittedName>
        <fullName evidence="1">Uncharacterized protein</fullName>
    </submittedName>
</protein>
<sequence>MNKEVKESLIILLDNWEYMQMSDLESVEIDAYRFGDAYYNFLDQIRSWTKTMDNKPDLIDALQIPEVSEILEQIPGPLRLNLEIELDYMLSGIERIDAASYYG</sequence>
<dbReference type="RefSeq" id="WP_347437746.1">
    <property type="nucleotide sequence ID" value="NZ_CP089291.1"/>
</dbReference>